<accession>A0A933SBX6</accession>
<feature type="chain" id="PRO_5036966628" evidence="2">
    <location>
        <begin position="33"/>
        <end position="423"/>
    </location>
</feature>
<proteinExistence type="predicted"/>
<evidence type="ECO:0000313" key="3">
    <source>
        <dbReference type="EMBL" id="MBI5169282.1"/>
    </source>
</evidence>
<keyword evidence="2" id="KW-0732">Signal</keyword>
<feature type="signal peptide" evidence="2">
    <location>
        <begin position="1"/>
        <end position="32"/>
    </location>
</feature>
<dbReference type="Proteomes" id="UP000696931">
    <property type="component" value="Unassembled WGS sequence"/>
</dbReference>
<evidence type="ECO:0000313" key="4">
    <source>
        <dbReference type="Proteomes" id="UP000696931"/>
    </source>
</evidence>
<evidence type="ECO:0000256" key="2">
    <source>
        <dbReference type="SAM" id="SignalP"/>
    </source>
</evidence>
<protein>
    <submittedName>
        <fullName evidence="3">DUF3570 domain-containing protein</fullName>
    </submittedName>
</protein>
<comment type="caution">
    <text evidence="3">The sequence shown here is derived from an EMBL/GenBank/DDBJ whole genome shotgun (WGS) entry which is preliminary data.</text>
</comment>
<name>A0A933SBX6_UNCEI</name>
<reference evidence="3" key="1">
    <citation type="submission" date="2020-07" db="EMBL/GenBank/DDBJ databases">
        <title>Huge and variable diversity of episymbiotic CPR bacteria and DPANN archaea in groundwater ecosystems.</title>
        <authorList>
            <person name="He C.Y."/>
            <person name="Keren R."/>
            <person name="Whittaker M."/>
            <person name="Farag I.F."/>
            <person name="Doudna J."/>
            <person name="Cate J.H.D."/>
            <person name="Banfield J.F."/>
        </authorList>
    </citation>
    <scope>NUCLEOTIDE SEQUENCE</scope>
    <source>
        <strain evidence="3">NC_groundwater_1813_Pr3_B-0.1um_71_17</strain>
    </source>
</reference>
<dbReference type="AlphaFoldDB" id="A0A933SBX6"/>
<organism evidence="3 4">
    <name type="scientific">Eiseniibacteriota bacterium</name>
    <dbReference type="NCBI Taxonomy" id="2212470"/>
    <lineage>
        <taxon>Bacteria</taxon>
        <taxon>Candidatus Eiseniibacteriota</taxon>
    </lineage>
</organism>
<evidence type="ECO:0000256" key="1">
    <source>
        <dbReference type="SAM" id="MobiDB-lite"/>
    </source>
</evidence>
<feature type="compositionally biased region" description="Polar residues" evidence="1">
    <location>
        <begin position="89"/>
        <end position="112"/>
    </location>
</feature>
<gene>
    <name evidence="3" type="ORF">HZA61_07325</name>
</gene>
<feature type="region of interest" description="Disordered" evidence="1">
    <location>
        <begin position="88"/>
        <end position="118"/>
    </location>
</feature>
<dbReference type="EMBL" id="JACRIW010000048">
    <property type="protein sequence ID" value="MBI5169282.1"/>
    <property type="molecule type" value="Genomic_DNA"/>
</dbReference>
<sequence length="423" mass="46217">MQLTDSPVPAPSPLRAALRGAALALLAGGAVATTAAASDVPRWQLDTSGLLYGELQRTSVVEPMARVTRTFAKGNSFTAQVDFDAITGASPSGAQPSGLVQTTTTPSGNTKTVPAGKLPLTDFRDMRGAVDLEYAQPFGSHLTASVGGHFSKESDYRSLGERGQLSLEAFQRLSTFTLGASANADVVTPLDGTREPFTADDRTGVNANDKHARSWLVGTSRVMTRRWLLGATGTYGEEWGYLTDPYKVVSTIDPLTGHTTGELHEKRPDRRVRRDVLLSSVYHHTEDVSYLSYRYYWDDWGVEAHTADFRLRHDFDASHFVQPHLRFSRQGAADFYCYGLVEGREKPRFATSDYRLGDLNTATVGVTYGFDLVSVPGQLTVRGEYMRQWGRGFPGDAVGSQRTYNLAPAVNTGTLMLGWSVGW</sequence>
<dbReference type="Pfam" id="PF12094">
    <property type="entry name" value="DUF3570"/>
    <property type="match status" value="1"/>
</dbReference>
<dbReference type="InterPro" id="IPR021953">
    <property type="entry name" value="DUF3570"/>
</dbReference>